<dbReference type="Proteomes" id="UP000317422">
    <property type="component" value="Unassembled WGS sequence"/>
</dbReference>
<organism evidence="1 2">
    <name type="scientific">Haloactinospora alba</name>
    <dbReference type="NCBI Taxonomy" id="405555"/>
    <lineage>
        <taxon>Bacteria</taxon>
        <taxon>Bacillati</taxon>
        <taxon>Actinomycetota</taxon>
        <taxon>Actinomycetes</taxon>
        <taxon>Streptosporangiales</taxon>
        <taxon>Nocardiopsidaceae</taxon>
        <taxon>Haloactinospora</taxon>
    </lineage>
</organism>
<comment type="caution">
    <text evidence="1">The sequence shown here is derived from an EMBL/GenBank/DDBJ whole genome shotgun (WGS) entry which is preliminary data.</text>
</comment>
<sequence>MPNAPHEIRNQLFQRASHLAPTILATVFGMPVPSHTEVRLESGDLTTCDPTERRADTVVTLRDDEGAPLLAVIVEVQTCRDDEKRYTWLAYYATLAERLRCEVVLMAVCPSRSIAKWSAKPQDFGQPGHRFAPLVLGPEQLPPVTDSDDVGRMPELAVLSTLAHPEERWIDVLCTGLDAIDPDQARLYTGYVLALLPEAARKYLEATVATETFPYMSEFTQSYVDMGKAEGEAKGEANAVVVFLEARGITVPTWAQERIRACTNMEQLDTWTRRAATVTSVEELFD</sequence>
<dbReference type="PANTHER" id="PTHR34613:SF1">
    <property type="entry name" value="SLL6017 PROTEIN"/>
    <property type="match status" value="1"/>
</dbReference>
<dbReference type="OrthoDB" id="3207839at2"/>
<keyword evidence="2" id="KW-1185">Reference proteome</keyword>
<evidence type="ECO:0000313" key="1">
    <source>
        <dbReference type="EMBL" id="TQN30978.1"/>
    </source>
</evidence>
<gene>
    <name evidence="1" type="ORF">FHX37_0867</name>
</gene>
<dbReference type="PANTHER" id="PTHR34613">
    <property type="entry name" value="SLL0800 PROTEIN"/>
    <property type="match status" value="1"/>
</dbReference>
<protein>
    <submittedName>
        <fullName evidence="1">Uncharacterized protein</fullName>
    </submittedName>
</protein>
<accession>A0A543NGJ9</accession>
<name>A0A543NGJ9_9ACTN</name>
<reference evidence="1 2" key="1">
    <citation type="submission" date="2019-06" db="EMBL/GenBank/DDBJ databases">
        <title>Sequencing the genomes of 1000 actinobacteria strains.</title>
        <authorList>
            <person name="Klenk H.-P."/>
        </authorList>
    </citation>
    <scope>NUCLEOTIDE SEQUENCE [LARGE SCALE GENOMIC DNA]</scope>
    <source>
        <strain evidence="1 2">DSM 45015</strain>
    </source>
</reference>
<dbReference type="AlphaFoldDB" id="A0A543NGJ9"/>
<dbReference type="EMBL" id="VFQC01000001">
    <property type="protein sequence ID" value="TQN30978.1"/>
    <property type="molecule type" value="Genomic_DNA"/>
</dbReference>
<evidence type="ECO:0000313" key="2">
    <source>
        <dbReference type="Proteomes" id="UP000317422"/>
    </source>
</evidence>
<dbReference type="RefSeq" id="WP_141922256.1">
    <property type="nucleotide sequence ID" value="NZ_VFQC01000001.1"/>
</dbReference>
<proteinExistence type="predicted"/>